<keyword evidence="1" id="KW-0732">Signal</keyword>
<dbReference type="AlphaFoldDB" id="A0A5C5WKR1"/>
<sequence precursor="true">MSRLNAFVTLVLLACMNISTAKADQRRTPELVREFTSPSGEYRLLITGHDDWRNPRPSAELSRLAKRAQPINDAWKIDELPHRLGPAAALVFDDGTVVLIDEWVRTPSPISLMVIDKQGIIKATHSFDDLAKVSGKSPAQMVESAKQGAWQSSPPIANHDAMSIRFFTDNIPILLNVKTGKISTVPSSD</sequence>
<dbReference type="EMBL" id="SJPI01000002">
    <property type="protein sequence ID" value="TWT50412.1"/>
    <property type="molecule type" value="Genomic_DNA"/>
</dbReference>
<evidence type="ECO:0000313" key="2">
    <source>
        <dbReference type="EMBL" id="TWT50412.1"/>
    </source>
</evidence>
<gene>
    <name evidence="2" type="ORF">Pla22_31550</name>
</gene>
<dbReference type="Proteomes" id="UP000316598">
    <property type="component" value="Unassembled WGS sequence"/>
</dbReference>
<feature type="signal peptide" evidence="1">
    <location>
        <begin position="1"/>
        <end position="23"/>
    </location>
</feature>
<name>A0A5C5WKR1_9BACT</name>
<evidence type="ECO:0000256" key="1">
    <source>
        <dbReference type="SAM" id="SignalP"/>
    </source>
</evidence>
<dbReference type="PROSITE" id="PS51257">
    <property type="entry name" value="PROKAR_LIPOPROTEIN"/>
    <property type="match status" value="1"/>
</dbReference>
<protein>
    <submittedName>
        <fullName evidence="2">Uncharacterized protein</fullName>
    </submittedName>
</protein>
<evidence type="ECO:0000313" key="3">
    <source>
        <dbReference type="Proteomes" id="UP000316598"/>
    </source>
</evidence>
<comment type="caution">
    <text evidence="2">The sequence shown here is derived from an EMBL/GenBank/DDBJ whole genome shotgun (WGS) entry which is preliminary data.</text>
</comment>
<keyword evidence="3" id="KW-1185">Reference proteome</keyword>
<organism evidence="2 3">
    <name type="scientific">Rubripirellula amarantea</name>
    <dbReference type="NCBI Taxonomy" id="2527999"/>
    <lineage>
        <taxon>Bacteria</taxon>
        <taxon>Pseudomonadati</taxon>
        <taxon>Planctomycetota</taxon>
        <taxon>Planctomycetia</taxon>
        <taxon>Pirellulales</taxon>
        <taxon>Pirellulaceae</taxon>
        <taxon>Rubripirellula</taxon>
    </lineage>
</organism>
<accession>A0A5C5WKR1</accession>
<feature type="chain" id="PRO_5023131456" evidence="1">
    <location>
        <begin position="24"/>
        <end position="189"/>
    </location>
</feature>
<reference evidence="2 3" key="1">
    <citation type="submission" date="2019-02" db="EMBL/GenBank/DDBJ databases">
        <title>Deep-cultivation of Planctomycetes and their phenomic and genomic characterization uncovers novel biology.</title>
        <authorList>
            <person name="Wiegand S."/>
            <person name="Jogler M."/>
            <person name="Boedeker C."/>
            <person name="Pinto D."/>
            <person name="Vollmers J."/>
            <person name="Rivas-Marin E."/>
            <person name="Kohn T."/>
            <person name="Peeters S.H."/>
            <person name="Heuer A."/>
            <person name="Rast P."/>
            <person name="Oberbeckmann S."/>
            <person name="Bunk B."/>
            <person name="Jeske O."/>
            <person name="Meyerdierks A."/>
            <person name="Storesund J.E."/>
            <person name="Kallscheuer N."/>
            <person name="Luecker S."/>
            <person name="Lage O.M."/>
            <person name="Pohl T."/>
            <person name="Merkel B.J."/>
            <person name="Hornburger P."/>
            <person name="Mueller R.-W."/>
            <person name="Bruemmer F."/>
            <person name="Labrenz M."/>
            <person name="Spormann A.M."/>
            <person name="Op Den Camp H."/>
            <person name="Overmann J."/>
            <person name="Amann R."/>
            <person name="Jetten M.S.M."/>
            <person name="Mascher T."/>
            <person name="Medema M.H."/>
            <person name="Devos D.P."/>
            <person name="Kaster A.-K."/>
            <person name="Ovreas L."/>
            <person name="Rohde M."/>
            <person name="Galperin M.Y."/>
            <person name="Jogler C."/>
        </authorList>
    </citation>
    <scope>NUCLEOTIDE SEQUENCE [LARGE SCALE GENOMIC DNA]</scope>
    <source>
        <strain evidence="2 3">Pla22</strain>
    </source>
</reference>
<proteinExistence type="predicted"/>